<dbReference type="RefSeq" id="WP_122210856.1">
    <property type="nucleotide sequence ID" value="NZ_RDCH01000005.1"/>
</dbReference>
<protein>
    <submittedName>
        <fullName evidence="1">Uncharacterized protein</fullName>
    </submittedName>
</protein>
<gene>
    <name evidence="1" type="ORF">D6U17_00770</name>
</gene>
<reference evidence="1 2" key="1">
    <citation type="submission" date="2018-10" db="EMBL/GenBank/DDBJ databases">
        <title>Genome sequences of five Lactobacillus pentosus strains isolated from brines of traditionally fermented spanish-style green table olives and differences between them.</title>
        <authorList>
            <person name="Jimenez Diaz R."/>
        </authorList>
    </citation>
    <scope>NUCLEOTIDE SEQUENCE [LARGE SCALE GENOMIC DNA]</scope>
    <source>
        <strain evidence="1 2">IG8</strain>
    </source>
</reference>
<evidence type="ECO:0000313" key="2">
    <source>
        <dbReference type="Proteomes" id="UP000281061"/>
    </source>
</evidence>
<organism evidence="1 2">
    <name type="scientific">Lactiplantibacillus pentosus</name>
    <name type="common">Lactobacillus pentosus</name>
    <dbReference type="NCBI Taxonomy" id="1589"/>
    <lineage>
        <taxon>Bacteria</taxon>
        <taxon>Bacillati</taxon>
        <taxon>Bacillota</taxon>
        <taxon>Bacilli</taxon>
        <taxon>Lactobacillales</taxon>
        <taxon>Lactobacillaceae</taxon>
        <taxon>Lactiplantibacillus</taxon>
    </lineage>
</organism>
<comment type="caution">
    <text evidence="1">The sequence shown here is derived from an EMBL/GenBank/DDBJ whole genome shotgun (WGS) entry which is preliminary data.</text>
</comment>
<sequence length="332" mass="37081">MKDTITMLDTNLKLIRTSNRGNFANCLKNIKGLKSVLLTLNELALTKSEYNKVVLGCYTLKMSEKALYEAQTEKFKSSYSANKFKALLQMLALTGAIKAASFEDLSFDERSKRVKSYEIAKQTGHYVNYPRVWVVGDLSTADFSRIKGHKSLALNYTAVASIFGMDVANQVFNDASSTADSDHLLLNHNPAVIISKYLSVKKDGLMPVTDVADLLYRASGHAKSLKYWQTTLRVLIEYNALPNIEACTLGSAGLSIEGLRKNTKVLRLIDPTNATDNTDDDEPLRVQAVYQYNFEKYLDDLQADIDKAKAGKEKQANDNQNDIMVTDEMLPF</sequence>
<proteinExistence type="predicted"/>
<dbReference type="EMBL" id="RDCL01000010">
    <property type="protein sequence ID" value="RMW57300.1"/>
    <property type="molecule type" value="Genomic_DNA"/>
</dbReference>
<dbReference type="AlphaFoldDB" id="A0AB37RN65"/>
<name>A0AB37RN65_LACPE</name>
<dbReference type="Proteomes" id="UP000281061">
    <property type="component" value="Unassembled WGS sequence"/>
</dbReference>
<accession>A0AB37RN65</accession>
<evidence type="ECO:0000313" key="1">
    <source>
        <dbReference type="EMBL" id="RMW57300.1"/>
    </source>
</evidence>